<keyword evidence="4 9" id="KW-0812">Transmembrane</keyword>
<evidence type="ECO:0000256" key="6">
    <source>
        <dbReference type="ARBA" id="ARBA00022840"/>
    </source>
</evidence>
<dbReference type="InterPro" id="IPR036640">
    <property type="entry name" value="ABC1_TM_sf"/>
</dbReference>
<evidence type="ECO:0000256" key="2">
    <source>
        <dbReference type="ARBA" id="ARBA00022475"/>
    </source>
</evidence>
<comment type="subcellular location">
    <subcellularLocation>
        <location evidence="1">Cell membrane</location>
        <topology evidence="1">Multi-pass membrane protein</topology>
    </subcellularLocation>
</comment>
<dbReference type="InterPro" id="IPR011527">
    <property type="entry name" value="ABC1_TM_dom"/>
</dbReference>
<dbReference type="PROSITE" id="PS00211">
    <property type="entry name" value="ABC_TRANSPORTER_1"/>
    <property type="match status" value="1"/>
</dbReference>
<evidence type="ECO:0000256" key="7">
    <source>
        <dbReference type="ARBA" id="ARBA00022989"/>
    </source>
</evidence>
<dbReference type="InterPro" id="IPR017871">
    <property type="entry name" value="ABC_transporter-like_CS"/>
</dbReference>
<gene>
    <name evidence="12" type="primary">cydC</name>
    <name evidence="12" type="ORF">U0042_20900</name>
</gene>
<dbReference type="Pfam" id="PF00005">
    <property type="entry name" value="ABC_tran"/>
    <property type="match status" value="1"/>
</dbReference>
<evidence type="ECO:0000256" key="3">
    <source>
        <dbReference type="ARBA" id="ARBA00022519"/>
    </source>
</evidence>
<reference evidence="12 13" key="1">
    <citation type="submission" date="2023-12" db="EMBL/GenBank/DDBJ databases">
        <title>Genome sequencing and assembly of bacterial species from a model synthetic community.</title>
        <authorList>
            <person name="Hogle S.L."/>
        </authorList>
    </citation>
    <scope>NUCLEOTIDE SEQUENCE [LARGE SCALE GENOMIC DNA]</scope>
    <source>
        <strain evidence="12 13">HAMBI 2494</strain>
    </source>
</reference>
<dbReference type="InterPro" id="IPR014223">
    <property type="entry name" value="ABC_CydC/D"/>
</dbReference>
<sequence>MTTKTPHTMAARMHLANRRDATDTVTARADLIRLVTLFRPYWKWMAAGIAVSFVTLVGNVALMAISGWFIASMALAGINHVVFDYFTPAALIRACAIVRTGGRYIERLVTHEATFRLLAKLRVWFYERIEPLAPACLQHTRGADLLTRIHADIESLNHVYLRVILPMATGALGALLIVATMAAFDVAVAFVTLVFLALAGVVLPALVYRRASGPAATGIAQRAQLQDAIVDDLQGLAELRVYGAAEGHAQRIEHLSGALLDTQVKLNDIKAIAQAALSAAASLAMWGALLIAIPRVSAGTLPPADLAMLALFVLASFEAVVPLPLAMQMLGESLAAARRIFALADAQPAVRDPASATPLTAANDLRFTHVGMRYPDADRAALHDLSFDLPAGRRLAIVGGSGAGKSSIANLLLRFWDYQQGSITLGGVELREAAATDLRARIAVVAQDTYLFNATIRENLLLARPDADEAALEAACRAAQLHDFIRSLPQGLDTEIGEAGTRLSGGQARRLAVARGLLRDAPILILDEPTEGLDTATEADLLRSIMQLMEGRTVLLITHRLSALSGLVDEVIVLDEGRIVEQGAAQTLLARDGGFSTLLRNDGLQAAAQDV</sequence>
<dbReference type="Pfam" id="PF00664">
    <property type="entry name" value="ABC_membrane"/>
    <property type="match status" value="1"/>
</dbReference>
<feature type="transmembrane region" description="Helical" evidence="9">
    <location>
        <begin position="44"/>
        <end position="70"/>
    </location>
</feature>
<dbReference type="Proteomes" id="UP001325479">
    <property type="component" value="Chromosome"/>
</dbReference>
<feature type="transmembrane region" description="Helical" evidence="9">
    <location>
        <begin position="187"/>
        <end position="208"/>
    </location>
</feature>
<evidence type="ECO:0000313" key="12">
    <source>
        <dbReference type="EMBL" id="WQD76532.1"/>
    </source>
</evidence>
<dbReference type="CDD" id="cd18585">
    <property type="entry name" value="ABC_6TM_CydC"/>
    <property type="match status" value="1"/>
</dbReference>
<name>A0ABZ0WGW2_9BURK</name>
<keyword evidence="3" id="KW-0997">Cell inner membrane</keyword>
<keyword evidence="5" id="KW-0547">Nucleotide-binding</keyword>
<dbReference type="NCBIfam" id="TIGR02868">
    <property type="entry name" value="CydC"/>
    <property type="match status" value="1"/>
</dbReference>
<dbReference type="PANTHER" id="PTHR43394">
    <property type="entry name" value="ATP-DEPENDENT PERMEASE MDL1, MITOCHONDRIAL"/>
    <property type="match status" value="1"/>
</dbReference>
<organism evidence="12 13">
    <name type="scientific">Paraburkholderia kururiensis</name>
    <dbReference type="NCBI Taxonomy" id="984307"/>
    <lineage>
        <taxon>Bacteria</taxon>
        <taxon>Pseudomonadati</taxon>
        <taxon>Pseudomonadota</taxon>
        <taxon>Betaproteobacteria</taxon>
        <taxon>Burkholderiales</taxon>
        <taxon>Burkholderiaceae</taxon>
        <taxon>Paraburkholderia</taxon>
    </lineage>
</organism>
<dbReference type="InterPro" id="IPR003593">
    <property type="entry name" value="AAA+_ATPase"/>
</dbReference>
<dbReference type="InterPro" id="IPR003439">
    <property type="entry name" value="ABC_transporter-like_ATP-bd"/>
</dbReference>
<evidence type="ECO:0000259" key="10">
    <source>
        <dbReference type="PROSITE" id="PS50893"/>
    </source>
</evidence>
<evidence type="ECO:0000256" key="4">
    <source>
        <dbReference type="ARBA" id="ARBA00022692"/>
    </source>
</evidence>
<proteinExistence type="predicted"/>
<dbReference type="PROSITE" id="PS50929">
    <property type="entry name" value="ABC_TM1F"/>
    <property type="match status" value="1"/>
</dbReference>
<feature type="domain" description="ABC transporter" evidence="10">
    <location>
        <begin position="365"/>
        <end position="601"/>
    </location>
</feature>
<dbReference type="EMBL" id="CP139965">
    <property type="protein sequence ID" value="WQD76532.1"/>
    <property type="molecule type" value="Genomic_DNA"/>
</dbReference>
<feature type="domain" description="ABC transmembrane type-1" evidence="11">
    <location>
        <begin position="46"/>
        <end position="332"/>
    </location>
</feature>
<dbReference type="SUPFAM" id="SSF52540">
    <property type="entry name" value="P-loop containing nucleoside triphosphate hydrolases"/>
    <property type="match status" value="1"/>
</dbReference>
<accession>A0ABZ0WGW2</accession>
<dbReference type="SMART" id="SM00382">
    <property type="entry name" value="AAA"/>
    <property type="match status" value="1"/>
</dbReference>
<dbReference type="InterPro" id="IPR027417">
    <property type="entry name" value="P-loop_NTPase"/>
</dbReference>
<feature type="transmembrane region" description="Helical" evidence="9">
    <location>
        <begin position="275"/>
        <end position="294"/>
    </location>
</feature>
<keyword evidence="8 9" id="KW-0472">Membrane</keyword>
<dbReference type="Gene3D" id="1.20.1560.10">
    <property type="entry name" value="ABC transporter type 1, transmembrane domain"/>
    <property type="match status" value="1"/>
</dbReference>
<evidence type="ECO:0000256" key="9">
    <source>
        <dbReference type="SAM" id="Phobius"/>
    </source>
</evidence>
<dbReference type="InterPro" id="IPR039421">
    <property type="entry name" value="Type_1_exporter"/>
</dbReference>
<evidence type="ECO:0000256" key="8">
    <source>
        <dbReference type="ARBA" id="ARBA00023136"/>
    </source>
</evidence>
<dbReference type="Gene3D" id="3.40.50.300">
    <property type="entry name" value="P-loop containing nucleotide triphosphate hydrolases"/>
    <property type="match status" value="1"/>
</dbReference>
<dbReference type="SUPFAM" id="SSF90123">
    <property type="entry name" value="ABC transporter transmembrane region"/>
    <property type="match status" value="1"/>
</dbReference>
<dbReference type="RefSeq" id="WP_232833228.1">
    <property type="nucleotide sequence ID" value="NZ_CP139965.1"/>
</dbReference>
<protein>
    <submittedName>
        <fullName evidence="12">Thiol reductant ABC exporter subunit CydC</fullName>
    </submittedName>
</protein>
<dbReference type="PROSITE" id="PS50893">
    <property type="entry name" value="ABC_TRANSPORTER_2"/>
    <property type="match status" value="1"/>
</dbReference>
<keyword evidence="2" id="KW-1003">Cell membrane</keyword>
<dbReference type="PANTHER" id="PTHR43394:SF1">
    <property type="entry name" value="ATP-BINDING CASSETTE SUB-FAMILY B MEMBER 10, MITOCHONDRIAL"/>
    <property type="match status" value="1"/>
</dbReference>
<evidence type="ECO:0000256" key="1">
    <source>
        <dbReference type="ARBA" id="ARBA00004651"/>
    </source>
</evidence>
<keyword evidence="7 9" id="KW-1133">Transmembrane helix</keyword>
<evidence type="ECO:0000313" key="13">
    <source>
        <dbReference type="Proteomes" id="UP001325479"/>
    </source>
</evidence>
<evidence type="ECO:0000259" key="11">
    <source>
        <dbReference type="PROSITE" id="PS50929"/>
    </source>
</evidence>
<keyword evidence="13" id="KW-1185">Reference proteome</keyword>
<evidence type="ECO:0000256" key="5">
    <source>
        <dbReference type="ARBA" id="ARBA00022741"/>
    </source>
</evidence>
<feature type="transmembrane region" description="Helical" evidence="9">
    <location>
        <begin position="159"/>
        <end position="181"/>
    </location>
</feature>
<keyword evidence="6" id="KW-0067">ATP-binding</keyword>
<feature type="transmembrane region" description="Helical" evidence="9">
    <location>
        <begin position="306"/>
        <end position="330"/>
    </location>
</feature>